<dbReference type="Proteomes" id="UP001206128">
    <property type="component" value="Unassembled WGS sequence"/>
</dbReference>
<reference evidence="2" key="1">
    <citation type="submission" date="2022-06" db="EMBL/GenBank/DDBJ databases">
        <title>Genomic Encyclopedia of Archaeal and Bacterial Type Strains, Phase II (KMG-II): from individual species to whole genera.</title>
        <authorList>
            <person name="Goeker M."/>
        </authorList>
    </citation>
    <scope>NUCLEOTIDE SEQUENCE</scope>
    <source>
        <strain evidence="2">DSM 43935</strain>
    </source>
</reference>
<name>A0AAE3KKL8_9PSEU</name>
<dbReference type="InterPro" id="IPR033932">
    <property type="entry name" value="YtcJ-like"/>
</dbReference>
<dbReference type="PANTHER" id="PTHR22642">
    <property type="entry name" value="IMIDAZOLONEPROPIONASE"/>
    <property type="match status" value="1"/>
</dbReference>
<feature type="domain" description="Amidohydrolase 3" evidence="1">
    <location>
        <begin position="62"/>
        <end position="548"/>
    </location>
</feature>
<dbReference type="Gene3D" id="3.10.310.70">
    <property type="match status" value="1"/>
</dbReference>
<dbReference type="GO" id="GO:0016810">
    <property type="term" value="F:hydrolase activity, acting on carbon-nitrogen (but not peptide) bonds"/>
    <property type="evidence" value="ECO:0007669"/>
    <property type="project" value="InterPro"/>
</dbReference>
<dbReference type="InterPro" id="IPR032466">
    <property type="entry name" value="Metal_Hydrolase"/>
</dbReference>
<protein>
    <recommendedName>
        <fullName evidence="1">Amidohydrolase 3 domain-containing protein</fullName>
    </recommendedName>
</protein>
<dbReference type="AlphaFoldDB" id="A0AAE3KKL8"/>
<evidence type="ECO:0000313" key="2">
    <source>
        <dbReference type="EMBL" id="MCP2170287.1"/>
    </source>
</evidence>
<proteinExistence type="predicted"/>
<sequence length="550" mass="59841">MVGLELIVVTSPASPDVIFVGGTVRTVDDQLPVAEALAVAGDRIVAVGSAAEVTALRGPTTEVVDLDGGCLLPGFVEAHSHPTQDQLMYAPSVVDIRPMSCATADEVNLRVKRALDRTPGDQPLVFNGLDTLLQPGFPEPTREWLDELGPTRPIIFWQNSGHVAWANGAALRYARLPDDAPDPPGGHFERDEFGRLTGKAYEAPAILAIAARLIFGGLRGPELLANQHEFLASRGITTTSEMAFSGQLRPLIRSLYDHDLARARMRVYEMSSPAGRASCALDNGDDMFKQIGIKIWVDGSPWLGTIATSFPYLDTPATRALGLAPGHRGRANHDTDQLREIVAAYYPQGWQMSCHVHGDEGVTMILDVYEEALRAHPRPDHRLRLEHCGAMTTEQYRRAAVMGVCCSLFVNQLYYWGDVLVDDLFGAEHGAPWMRARSAVDAGMRISLHNDAPVTPEEPLRNISVAATRTTRSGRVLAPEERITVAEALRAETVDAAYQLFCDDVLGTLTPGKYADLVVLEADPHAVDPAEIADLAVTATYLAGRLVYER</sequence>
<dbReference type="Gene3D" id="2.30.40.10">
    <property type="entry name" value="Urease, subunit C, domain 1"/>
    <property type="match status" value="1"/>
</dbReference>
<evidence type="ECO:0000313" key="3">
    <source>
        <dbReference type="Proteomes" id="UP001206128"/>
    </source>
</evidence>
<dbReference type="EMBL" id="JAMTCK010000029">
    <property type="protein sequence ID" value="MCP2170287.1"/>
    <property type="molecule type" value="Genomic_DNA"/>
</dbReference>
<dbReference type="InterPro" id="IPR013108">
    <property type="entry name" value="Amidohydro_3"/>
</dbReference>
<dbReference type="PANTHER" id="PTHR22642:SF2">
    <property type="entry name" value="PROTEIN LONG AFTER FAR-RED 3"/>
    <property type="match status" value="1"/>
</dbReference>
<comment type="caution">
    <text evidence="2">The sequence shown here is derived from an EMBL/GenBank/DDBJ whole genome shotgun (WGS) entry which is preliminary data.</text>
</comment>
<evidence type="ECO:0000259" key="1">
    <source>
        <dbReference type="Pfam" id="PF07969"/>
    </source>
</evidence>
<dbReference type="InterPro" id="IPR011059">
    <property type="entry name" value="Metal-dep_hydrolase_composite"/>
</dbReference>
<organism evidence="2 3">
    <name type="scientific">Goodfellowiella coeruleoviolacea</name>
    <dbReference type="NCBI Taxonomy" id="334858"/>
    <lineage>
        <taxon>Bacteria</taxon>
        <taxon>Bacillati</taxon>
        <taxon>Actinomycetota</taxon>
        <taxon>Actinomycetes</taxon>
        <taxon>Pseudonocardiales</taxon>
        <taxon>Pseudonocardiaceae</taxon>
        <taxon>Goodfellowiella</taxon>
    </lineage>
</organism>
<accession>A0AAE3KKL8</accession>
<dbReference type="CDD" id="cd01300">
    <property type="entry name" value="YtcJ_like"/>
    <property type="match status" value="1"/>
</dbReference>
<dbReference type="SUPFAM" id="SSF51556">
    <property type="entry name" value="Metallo-dependent hydrolases"/>
    <property type="match status" value="1"/>
</dbReference>
<dbReference type="Pfam" id="PF07969">
    <property type="entry name" value="Amidohydro_3"/>
    <property type="match status" value="1"/>
</dbReference>
<keyword evidence="3" id="KW-1185">Reference proteome</keyword>
<gene>
    <name evidence="2" type="ORF">LX83_007178</name>
</gene>
<dbReference type="Gene3D" id="3.20.20.140">
    <property type="entry name" value="Metal-dependent hydrolases"/>
    <property type="match status" value="1"/>
</dbReference>
<dbReference type="SUPFAM" id="SSF51338">
    <property type="entry name" value="Composite domain of metallo-dependent hydrolases"/>
    <property type="match status" value="1"/>
</dbReference>